<dbReference type="RefSeq" id="WP_147932441.1">
    <property type="nucleotide sequence ID" value="NZ_VOXD01000040.1"/>
</dbReference>
<dbReference type="Proteomes" id="UP000321907">
    <property type="component" value="Unassembled WGS sequence"/>
</dbReference>
<dbReference type="InterPro" id="IPR046863">
    <property type="entry name" value="MbnP-like_dom"/>
</dbReference>
<evidence type="ECO:0000313" key="4">
    <source>
        <dbReference type="Proteomes" id="UP000321907"/>
    </source>
</evidence>
<feature type="domain" description="Copper-binding protein MbnP-like" evidence="2">
    <location>
        <begin position="19"/>
        <end position="207"/>
    </location>
</feature>
<sequence length="230" mass="25371">MLRILFALLFFTSVLPAQTALSFRPILDGRVLRSGADNAAGHDGAVAGARRVEVLRWYLSDIRFLQDGTTVFTPAKRHHLLDLEAPAGLNLQLATPPGLNYDEVSFTLGVDSLTAASGAFGGDLDPTRGMYWTWRSGYINFKLEGTDPECPVRQNRFQFHVGGFQGPFASQREVTLKVSPAAIVPVYLNLDRFFKTVNVKKQYQVMSPNEASAKMADLLAELFSAERQSS</sequence>
<feature type="signal peptide" evidence="1">
    <location>
        <begin position="1"/>
        <end position="19"/>
    </location>
</feature>
<feature type="chain" id="PRO_5022662911" description="Copper-binding protein MbnP-like domain-containing protein" evidence="1">
    <location>
        <begin position="20"/>
        <end position="230"/>
    </location>
</feature>
<evidence type="ECO:0000256" key="1">
    <source>
        <dbReference type="SAM" id="SignalP"/>
    </source>
</evidence>
<organism evidence="3 4">
    <name type="scientific">Neolewinella aurantiaca</name>
    <dbReference type="NCBI Taxonomy" id="2602767"/>
    <lineage>
        <taxon>Bacteria</taxon>
        <taxon>Pseudomonadati</taxon>
        <taxon>Bacteroidota</taxon>
        <taxon>Saprospiria</taxon>
        <taxon>Saprospirales</taxon>
        <taxon>Lewinellaceae</taxon>
        <taxon>Neolewinella</taxon>
    </lineage>
</organism>
<dbReference type="EMBL" id="VOXD01000040">
    <property type="protein sequence ID" value="TXF86294.1"/>
    <property type="molecule type" value="Genomic_DNA"/>
</dbReference>
<accession>A0A5C7FJ08</accession>
<protein>
    <recommendedName>
        <fullName evidence="2">Copper-binding protein MbnP-like domain-containing protein</fullName>
    </recommendedName>
</protein>
<dbReference type="Pfam" id="PF20243">
    <property type="entry name" value="MbnP"/>
    <property type="match status" value="1"/>
</dbReference>
<name>A0A5C7FJ08_9BACT</name>
<proteinExistence type="predicted"/>
<gene>
    <name evidence="3" type="ORF">FUA23_19435</name>
</gene>
<dbReference type="AlphaFoldDB" id="A0A5C7FJ08"/>
<evidence type="ECO:0000313" key="3">
    <source>
        <dbReference type="EMBL" id="TXF86294.1"/>
    </source>
</evidence>
<evidence type="ECO:0000259" key="2">
    <source>
        <dbReference type="Pfam" id="PF20243"/>
    </source>
</evidence>
<keyword evidence="1" id="KW-0732">Signal</keyword>
<comment type="caution">
    <text evidence="3">The sequence shown here is derived from an EMBL/GenBank/DDBJ whole genome shotgun (WGS) entry which is preliminary data.</text>
</comment>
<keyword evidence="4" id="KW-1185">Reference proteome</keyword>
<dbReference type="OrthoDB" id="1422031at2"/>
<reference evidence="3 4" key="1">
    <citation type="submission" date="2019-08" db="EMBL/GenBank/DDBJ databases">
        <title>Lewinella sp. strain SSH13 Genome sequencing and assembly.</title>
        <authorList>
            <person name="Kim I."/>
        </authorList>
    </citation>
    <scope>NUCLEOTIDE SEQUENCE [LARGE SCALE GENOMIC DNA]</scope>
    <source>
        <strain evidence="3 4">SSH13</strain>
    </source>
</reference>